<name>A0A3B0T6Y1_9ZZZZ</name>
<feature type="non-terminal residue" evidence="1">
    <location>
        <position position="64"/>
    </location>
</feature>
<proteinExistence type="predicted"/>
<evidence type="ECO:0000313" key="1">
    <source>
        <dbReference type="EMBL" id="VAW13758.1"/>
    </source>
</evidence>
<gene>
    <name evidence="1" type="ORF">MNBD_BACTEROID05-1173</name>
</gene>
<protein>
    <submittedName>
        <fullName evidence="1">Uncharacterized protein</fullName>
    </submittedName>
</protein>
<sequence>MPFALSLYLHSLYQKKVKKDFDKNNIVLRQKDIEDLLKNEDVHKTLRVFRSAIVDHKKVNETPY</sequence>
<organism evidence="1">
    <name type="scientific">hydrothermal vent metagenome</name>
    <dbReference type="NCBI Taxonomy" id="652676"/>
    <lineage>
        <taxon>unclassified sequences</taxon>
        <taxon>metagenomes</taxon>
        <taxon>ecological metagenomes</taxon>
    </lineage>
</organism>
<dbReference type="AlphaFoldDB" id="A0A3B0T6Y1"/>
<reference evidence="1" key="1">
    <citation type="submission" date="2018-06" db="EMBL/GenBank/DDBJ databases">
        <authorList>
            <person name="Zhirakovskaya E."/>
        </authorList>
    </citation>
    <scope>NUCLEOTIDE SEQUENCE</scope>
</reference>
<accession>A0A3B0T6Y1</accession>
<dbReference type="EMBL" id="UOEN01000186">
    <property type="protein sequence ID" value="VAW13758.1"/>
    <property type="molecule type" value="Genomic_DNA"/>
</dbReference>